<accession>G9BBU7</accession>
<gene>
    <name evidence="7" type="primary">Dila-UA</name>
</gene>
<evidence type="ECO:0000256" key="4">
    <source>
        <dbReference type="SAM" id="Phobius"/>
    </source>
</evidence>
<dbReference type="InterPro" id="IPR013783">
    <property type="entry name" value="Ig-like_fold"/>
</dbReference>
<keyword evidence="4" id="KW-1133">Transmembrane helix</keyword>
<name>G9BBU7_DICLA</name>
<dbReference type="PROSITE" id="PS50835">
    <property type="entry name" value="IG_LIKE"/>
    <property type="match status" value="1"/>
</dbReference>
<dbReference type="SMART" id="SM00407">
    <property type="entry name" value="IGc1"/>
    <property type="match status" value="1"/>
</dbReference>
<keyword evidence="1" id="KW-0325">Glycoprotein</keyword>
<dbReference type="GO" id="GO:0006955">
    <property type="term" value="P:immune response"/>
    <property type="evidence" value="ECO:0007669"/>
    <property type="project" value="TreeGrafter"/>
</dbReference>
<dbReference type="InterPro" id="IPR011162">
    <property type="entry name" value="MHC_I/II-like_Ag-recog"/>
</dbReference>
<sequence>MKTLMFVFLLGIGLHGAAAVTHSLKYFYTASSGVPNFPEFVIVGLVDDGQIDYYDSNTRRAEPKQDWMSRVTADRADYWDWETQKRLGAQQVFKANIETAKQRFNQTGGVHIYQFMYGCEWDDETGEVNAYDQDGYDGEDILTFDWRTETFIAPVPQALITKHKLDNNKAHIAGRKNYLTQICPEWLKKYVDYGRSSLLRTELPSVSLLQKTSSSPVSCHATGFYPDSATLIWRKDGVEIHEDVDHGEILPNHDGSFQMSVDLNLSSVTEDWRKYDCVFQLSGVKNDIVTKLDKSEIRTNWGKTGIRTNEEKTIDITVIIIAAAVVLALVLIAVVVIMVYKKRNAECRQKSDMSPDSGSPKENLGSKNSTPLIKDSVTSSTGSQGSETPLIKD</sequence>
<dbReference type="InterPro" id="IPR011161">
    <property type="entry name" value="MHC_I-like_Ag-recog"/>
</dbReference>
<evidence type="ECO:0000259" key="6">
    <source>
        <dbReference type="PROSITE" id="PS50835"/>
    </source>
</evidence>
<dbReference type="GO" id="GO:0005615">
    <property type="term" value="C:extracellular space"/>
    <property type="evidence" value="ECO:0007669"/>
    <property type="project" value="TreeGrafter"/>
</dbReference>
<dbReference type="EMBL" id="HQ290111">
    <property type="protein sequence ID" value="ADO34862.1"/>
    <property type="molecule type" value="mRNA"/>
</dbReference>
<dbReference type="InterPro" id="IPR037055">
    <property type="entry name" value="MHC_I-like_Ag-recog_sf"/>
</dbReference>
<evidence type="ECO:0000256" key="5">
    <source>
        <dbReference type="SAM" id="SignalP"/>
    </source>
</evidence>
<dbReference type="PRINTS" id="PR01638">
    <property type="entry name" value="MHCCLASSI"/>
</dbReference>
<dbReference type="Pfam" id="PF00129">
    <property type="entry name" value="MHC_I"/>
    <property type="match status" value="1"/>
</dbReference>
<feature type="signal peptide" evidence="5">
    <location>
        <begin position="1"/>
        <end position="19"/>
    </location>
</feature>
<dbReference type="FunFam" id="3.30.500.10:FF:000001">
    <property type="entry name" value="H-2 class I histocompatibility antigen, alpha chain"/>
    <property type="match status" value="1"/>
</dbReference>
<dbReference type="InterPro" id="IPR036179">
    <property type="entry name" value="Ig-like_dom_sf"/>
</dbReference>
<feature type="domain" description="Ig-like" evidence="6">
    <location>
        <begin position="204"/>
        <end position="277"/>
    </location>
</feature>
<organism evidence="7">
    <name type="scientific">Dicentrarchus labrax</name>
    <name type="common">European seabass</name>
    <name type="synonym">Morone labrax</name>
    <dbReference type="NCBI Taxonomy" id="13489"/>
    <lineage>
        <taxon>Eukaryota</taxon>
        <taxon>Metazoa</taxon>
        <taxon>Chordata</taxon>
        <taxon>Craniata</taxon>
        <taxon>Vertebrata</taxon>
        <taxon>Euteleostomi</taxon>
        <taxon>Actinopterygii</taxon>
        <taxon>Neopterygii</taxon>
        <taxon>Teleostei</taxon>
        <taxon>Neoteleostei</taxon>
        <taxon>Acanthomorphata</taxon>
        <taxon>Eupercaria</taxon>
        <taxon>Moronidae</taxon>
        <taxon>Dicentrarchus</taxon>
    </lineage>
</organism>
<evidence type="ECO:0000256" key="1">
    <source>
        <dbReference type="ARBA" id="ARBA00023180"/>
    </source>
</evidence>
<evidence type="ECO:0000256" key="2">
    <source>
        <dbReference type="RuleBase" id="RU004439"/>
    </source>
</evidence>
<evidence type="ECO:0000313" key="7">
    <source>
        <dbReference type="EMBL" id="ADO34862.1"/>
    </source>
</evidence>
<feature type="chain" id="PRO_5003520000" evidence="5">
    <location>
        <begin position="20"/>
        <end position="393"/>
    </location>
</feature>
<dbReference type="InterPro" id="IPR007110">
    <property type="entry name" value="Ig-like_dom"/>
</dbReference>
<dbReference type="PANTHER" id="PTHR16675">
    <property type="entry name" value="MHC CLASS I-RELATED"/>
    <property type="match status" value="1"/>
</dbReference>
<comment type="similarity">
    <text evidence="2">Belongs to the MHC class I family.</text>
</comment>
<feature type="transmembrane region" description="Helical" evidence="4">
    <location>
        <begin position="316"/>
        <end position="340"/>
    </location>
</feature>
<feature type="region of interest" description="Disordered" evidence="3">
    <location>
        <begin position="348"/>
        <end position="393"/>
    </location>
</feature>
<evidence type="ECO:0000256" key="3">
    <source>
        <dbReference type="SAM" id="MobiDB-lite"/>
    </source>
</evidence>
<dbReference type="InterPro" id="IPR003597">
    <property type="entry name" value="Ig_C1-set"/>
</dbReference>
<dbReference type="InterPro" id="IPR050208">
    <property type="entry name" value="MHC_class-I_related"/>
</dbReference>
<dbReference type="Gene3D" id="2.60.40.10">
    <property type="entry name" value="Immunoglobulins"/>
    <property type="match status" value="1"/>
</dbReference>
<dbReference type="PANTHER" id="PTHR16675:SF237">
    <property type="entry name" value="MHC CLASS I ANTIGEN TRANSCRIPT VARIANT 1-RELATED"/>
    <property type="match status" value="1"/>
</dbReference>
<dbReference type="InterPro" id="IPR001039">
    <property type="entry name" value="MHC_I_a_a1/a2"/>
</dbReference>
<keyword evidence="4" id="KW-0472">Membrane</keyword>
<dbReference type="Gene3D" id="3.30.500.10">
    <property type="entry name" value="MHC class I-like antigen recognition-like"/>
    <property type="match status" value="1"/>
</dbReference>
<dbReference type="AlphaFoldDB" id="G9BBU7"/>
<dbReference type="SUPFAM" id="SSF54452">
    <property type="entry name" value="MHC antigen-recognition domain"/>
    <property type="match status" value="1"/>
</dbReference>
<keyword evidence="4" id="KW-0812">Transmembrane</keyword>
<dbReference type="FunFam" id="2.60.40.10:FF:000943">
    <property type="entry name" value="Classical MHC class I molecule, alpha-chain"/>
    <property type="match status" value="1"/>
</dbReference>
<proteinExistence type="evidence at transcript level"/>
<feature type="compositionally biased region" description="Polar residues" evidence="3">
    <location>
        <begin position="365"/>
        <end position="387"/>
    </location>
</feature>
<keyword evidence="5" id="KW-0732">Signal</keyword>
<reference evidence="7" key="1">
    <citation type="journal article" date="2013" name="Dev. Comp. Immunol.">
        <title>Molecular cloning and characterization of sea bass (Dicentrarchus labrax, L.) MHC class I heavy chain and beta2-microglobulin.</title>
        <authorList>
            <person name="Pinto R.D."/>
            <person name="Randelli E."/>
            <person name="Buonocore F."/>
            <person name="Pereira P.J."/>
            <person name="dos Santos N.M."/>
        </authorList>
    </citation>
    <scope>NUCLEOTIDE SEQUENCE</scope>
    <source>
        <strain evidence="7">2</strain>
        <tissue evidence="7">Thymus</tissue>
    </source>
</reference>
<dbReference type="GO" id="GO:0009897">
    <property type="term" value="C:external side of plasma membrane"/>
    <property type="evidence" value="ECO:0007669"/>
    <property type="project" value="TreeGrafter"/>
</dbReference>
<dbReference type="Pfam" id="PF07654">
    <property type="entry name" value="C1-set"/>
    <property type="match status" value="1"/>
</dbReference>
<protein>
    <submittedName>
        <fullName evidence="7">MHC class Ia antigen</fullName>
    </submittedName>
</protein>
<dbReference type="SUPFAM" id="SSF48726">
    <property type="entry name" value="Immunoglobulin"/>
    <property type="match status" value="1"/>
</dbReference>